<comment type="subcellular location">
    <subcellularLocation>
        <location evidence="1">Membrane</location>
        <topology evidence="1">Multi-pass membrane protein</topology>
    </subcellularLocation>
</comment>
<feature type="transmembrane region" description="Helical" evidence="6">
    <location>
        <begin position="181"/>
        <end position="202"/>
    </location>
</feature>
<feature type="domain" description="RDD" evidence="7">
    <location>
        <begin position="104"/>
        <end position="238"/>
    </location>
</feature>
<evidence type="ECO:0000313" key="8">
    <source>
        <dbReference type="EMBL" id="ADE02941.2"/>
    </source>
</evidence>
<evidence type="ECO:0000256" key="2">
    <source>
        <dbReference type="ARBA" id="ARBA00022692"/>
    </source>
</evidence>
<evidence type="ECO:0000256" key="6">
    <source>
        <dbReference type="SAM" id="Phobius"/>
    </source>
</evidence>
<evidence type="ECO:0000313" key="9">
    <source>
        <dbReference type="Proteomes" id="UP000008243"/>
    </source>
</evidence>
<evidence type="ECO:0000256" key="3">
    <source>
        <dbReference type="ARBA" id="ARBA00022989"/>
    </source>
</evidence>
<dbReference type="Pfam" id="PF06271">
    <property type="entry name" value="RDD"/>
    <property type="match status" value="1"/>
</dbReference>
<dbReference type="AlphaFoldDB" id="D4GXB6"/>
<evidence type="ECO:0000256" key="4">
    <source>
        <dbReference type="ARBA" id="ARBA00023136"/>
    </source>
</evidence>
<feature type="region of interest" description="Disordered" evidence="5">
    <location>
        <begin position="1"/>
        <end position="71"/>
    </location>
</feature>
<protein>
    <submittedName>
        <fullName evidence="8">RDD domain protein</fullName>
    </submittedName>
</protein>
<keyword evidence="4 6" id="KW-0472">Membrane</keyword>
<dbReference type="EMBL" id="CP001956">
    <property type="protein sequence ID" value="ADE02941.2"/>
    <property type="molecule type" value="Genomic_DNA"/>
</dbReference>
<feature type="compositionally biased region" description="Polar residues" evidence="5">
    <location>
        <begin position="1"/>
        <end position="15"/>
    </location>
</feature>
<dbReference type="PANTHER" id="PTHR38480">
    <property type="entry name" value="SLR0254 PROTEIN"/>
    <property type="match status" value="1"/>
</dbReference>
<organism evidence="8 9">
    <name type="scientific">Haloferax volcanii (strain ATCC 29605 / DSM 3757 / JCM 8879 / NBRC 14742 / NCIMB 2012 / VKM B-1768 / DS2)</name>
    <name type="common">Halobacterium volcanii</name>
    <dbReference type="NCBI Taxonomy" id="309800"/>
    <lineage>
        <taxon>Archaea</taxon>
        <taxon>Methanobacteriati</taxon>
        <taxon>Methanobacteriota</taxon>
        <taxon>Stenosarchaea group</taxon>
        <taxon>Halobacteria</taxon>
        <taxon>Halobacteriales</taxon>
        <taxon>Haloferacaceae</taxon>
        <taxon>Haloferax</taxon>
    </lineage>
</organism>
<evidence type="ECO:0000259" key="7">
    <source>
        <dbReference type="Pfam" id="PF06271"/>
    </source>
</evidence>
<keyword evidence="3 6" id="KW-1133">Transmembrane helix</keyword>
<sequence>MAVVHSPNSACPTQSRGRGTRTALGGRVRQQRSVGDSTDVGAPPAPESTVVDASQSGHQSNASGTWSSPGGISDGETLLSVVYAFQAKHRVGMADSNPEEHCGIGIRGVAIGIDSFVWIALLFVSILVAGVFTGQVETSAQGLNTDLEEGSASMALGLWLVLALGYHTVMEWQFGKTIGKALVNIRVTSTGGAGLTLGTASIRNVLRLVDWFPGLYLVGVVGIAVSDRQQRLGDRLAGTTVVSA</sequence>
<reference evidence="8 9" key="1">
    <citation type="journal article" date="2010" name="PLoS ONE">
        <title>The complete genome sequence of Haloferax volcanii DS2, a model archaeon.</title>
        <authorList>
            <person name="Hartman A.L."/>
            <person name="Norais C."/>
            <person name="Badger J.H."/>
            <person name="Delmas S."/>
            <person name="Haldenby S."/>
            <person name="Madupu R."/>
            <person name="Robinson J."/>
            <person name="Khouri H."/>
            <person name="Ren Q."/>
            <person name="Lowe T.M."/>
            <person name="Maupin-Furlow J."/>
            <person name="Pohlschroder M."/>
            <person name="Daniels C."/>
            <person name="Pfeiffer F."/>
            <person name="Allers T."/>
            <person name="Eisen J.A."/>
        </authorList>
    </citation>
    <scope>NUCLEOTIDE SEQUENCE [LARGE SCALE GENOMIC DNA]</scope>
    <source>
        <strain evidence="9">ATCC 29605 / DSM 3757 / JCM 8879 / NBRC 14742 / NCIMB 2012 / VKM B-1768 / DS2</strain>
    </source>
</reference>
<dbReference type="EnsemblBacteria" id="ADE02941">
    <property type="protein sequence ID" value="ADE02941"/>
    <property type="gene ID" value="HVO_2841"/>
</dbReference>
<evidence type="ECO:0000256" key="5">
    <source>
        <dbReference type="SAM" id="MobiDB-lite"/>
    </source>
</evidence>
<dbReference type="KEGG" id="hvo:HVO_2841"/>
<name>D4GXB6_HALVD</name>
<gene>
    <name evidence="8" type="ordered locus">HVO_2841</name>
</gene>
<evidence type="ECO:0000256" key="1">
    <source>
        <dbReference type="ARBA" id="ARBA00004141"/>
    </source>
</evidence>
<dbReference type="PANTHER" id="PTHR38480:SF1">
    <property type="entry name" value="SLR0254 PROTEIN"/>
    <property type="match status" value="1"/>
</dbReference>
<dbReference type="eggNOG" id="arCOG03633">
    <property type="taxonomic scope" value="Archaea"/>
</dbReference>
<keyword evidence="9" id="KW-1185">Reference proteome</keyword>
<dbReference type="PaxDb" id="309800-C498_17398"/>
<feature type="compositionally biased region" description="Polar residues" evidence="5">
    <location>
        <begin position="51"/>
        <end position="70"/>
    </location>
</feature>
<feature type="transmembrane region" description="Helical" evidence="6">
    <location>
        <begin position="152"/>
        <end position="169"/>
    </location>
</feature>
<dbReference type="GO" id="GO:0016020">
    <property type="term" value="C:membrane"/>
    <property type="evidence" value="ECO:0007669"/>
    <property type="project" value="UniProtKB-SubCell"/>
</dbReference>
<feature type="transmembrane region" description="Helical" evidence="6">
    <location>
        <begin position="115"/>
        <end position="132"/>
    </location>
</feature>
<keyword evidence="2 6" id="KW-0812">Transmembrane</keyword>
<dbReference type="Proteomes" id="UP000008243">
    <property type="component" value="Chromosome"/>
</dbReference>
<accession>D4GXB6</accession>
<feature type="compositionally biased region" description="Low complexity" evidence="5">
    <location>
        <begin position="16"/>
        <end position="28"/>
    </location>
</feature>
<dbReference type="STRING" id="309800.HVO_2841"/>
<dbReference type="InterPro" id="IPR010432">
    <property type="entry name" value="RDD"/>
</dbReference>
<feature type="transmembrane region" description="Helical" evidence="6">
    <location>
        <begin position="208"/>
        <end position="226"/>
    </location>
</feature>
<proteinExistence type="predicted"/>